<gene>
    <name evidence="2" type="ORF">GS597_13430</name>
</gene>
<organism evidence="2 3">
    <name type="scientific">Petrachloros mirabilis ULC683</name>
    <dbReference type="NCBI Taxonomy" id="2781853"/>
    <lineage>
        <taxon>Bacteria</taxon>
        <taxon>Bacillati</taxon>
        <taxon>Cyanobacteriota</taxon>
        <taxon>Cyanophyceae</taxon>
        <taxon>Synechococcales</taxon>
        <taxon>Petrachlorosaceae</taxon>
        <taxon>Petrachloros</taxon>
        <taxon>Petrachloros mirabilis</taxon>
    </lineage>
</organism>
<proteinExistence type="predicted"/>
<dbReference type="RefSeq" id="WP_161825971.1">
    <property type="nucleotide sequence ID" value="NZ_WVIC01000027.1"/>
</dbReference>
<evidence type="ECO:0000313" key="3">
    <source>
        <dbReference type="Proteomes" id="UP000607397"/>
    </source>
</evidence>
<dbReference type="Gene3D" id="3.40.50.2000">
    <property type="entry name" value="Glycogen Phosphorylase B"/>
    <property type="match status" value="2"/>
</dbReference>
<dbReference type="PANTHER" id="PTHR12526:SF637">
    <property type="entry name" value="GLYCOSYLTRANSFERASE EPSF-RELATED"/>
    <property type="match status" value="1"/>
</dbReference>
<dbReference type="GO" id="GO:0016757">
    <property type="term" value="F:glycosyltransferase activity"/>
    <property type="evidence" value="ECO:0007669"/>
    <property type="project" value="InterPro"/>
</dbReference>
<dbReference type="AlphaFoldDB" id="A0A8K2A814"/>
<evidence type="ECO:0000259" key="1">
    <source>
        <dbReference type="Pfam" id="PF00534"/>
    </source>
</evidence>
<dbReference type="Pfam" id="PF00534">
    <property type="entry name" value="Glycos_transf_1"/>
    <property type="match status" value="1"/>
</dbReference>
<dbReference type="EMBL" id="WVIC01000027">
    <property type="protein sequence ID" value="NCJ07491.1"/>
    <property type="molecule type" value="Genomic_DNA"/>
</dbReference>
<comment type="caution">
    <text evidence="2">The sequence shown here is derived from an EMBL/GenBank/DDBJ whole genome shotgun (WGS) entry which is preliminary data.</text>
</comment>
<dbReference type="PANTHER" id="PTHR12526">
    <property type="entry name" value="GLYCOSYLTRANSFERASE"/>
    <property type="match status" value="1"/>
</dbReference>
<protein>
    <submittedName>
        <fullName evidence="2">Glycosyltransferase</fullName>
    </submittedName>
</protein>
<feature type="domain" description="Glycosyl transferase family 1" evidence="1">
    <location>
        <begin position="213"/>
        <end position="364"/>
    </location>
</feature>
<dbReference type="SUPFAM" id="SSF53756">
    <property type="entry name" value="UDP-Glycosyltransferase/glycogen phosphorylase"/>
    <property type="match status" value="1"/>
</dbReference>
<reference evidence="2" key="1">
    <citation type="submission" date="2019-12" db="EMBL/GenBank/DDBJ databases">
        <title>High-Quality draft genome sequences of three cyanobacteria isolated from the limestone walls of the Old Cathedral of Coimbra.</title>
        <authorList>
            <person name="Tiago I."/>
            <person name="Soares F."/>
            <person name="Portugal A."/>
        </authorList>
    </citation>
    <scope>NUCLEOTIDE SEQUENCE [LARGE SCALE GENOMIC DNA]</scope>
    <source>
        <strain evidence="2">C</strain>
    </source>
</reference>
<accession>A0A8K2A814</accession>
<evidence type="ECO:0000313" key="2">
    <source>
        <dbReference type="EMBL" id="NCJ07491.1"/>
    </source>
</evidence>
<dbReference type="Proteomes" id="UP000607397">
    <property type="component" value="Unassembled WGS sequence"/>
</dbReference>
<sequence length="406" mass="46077">MRNPVLTIFYQYNPWHSTIGGIQTFISTFIKYAPTDFEIRLVGTGYDPDLAIGQWHPGTFEGRELQFMPLFWLPEDNVRKLIPTSVKYTLTLMGKNLASDFMHFYRIEPTLATRHWSGEKTLFIQNDIHKQVLAKEGDNAILWRRFPAAYFALERQLVGQFDQIYSCNSDSAELYRRRYPNMAERVRFLNNTVDQDRFFPGQETERQQLRRALAQQLGLPEETQFILFAGRLHPQKDPLRLVGAIAALNHPQAHLLMAGEGELAERIRQEIQRLNLSQHITLLGAVNPPRLAELHRLSQAFVLTSAYEGLPFAALEALASGTPVVTTPAGETPRLLTPDSGIVCVDRTPQTIAQALRHVLQHPDQYPVAACVQVAQPFGAQQVIHGVYADMRDRWQAQAHRSSAEG</sequence>
<keyword evidence="3" id="KW-1185">Reference proteome</keyword>
<name>A0A8K2A814_9CYAN</name>
<dbReference type="InterPro" id="IPR001296">
    <property type="entry name" value="Glyco_trans_1"/>
</dbReference>